<comment type="caution">
    <text evidence="2">The sequence shown here is derived from an EMBL/GenBank/DDBJ whole genome shotgun (WGS) entry which is preliminary data.</text>
</comment>
<dbReference type="InterPro" id="IPR025359">
    <property type="entry name" value="SduA_C"/>
</dbReference>
<dbReference type="RefSeq" id="WP_063613488.1">
    <property type="nucleotide sequence ID" value="NZ_CBCSIS010000014.1"/>
</dbReference>
<protein>
    <submittedName>
        <fullName evidence="2">DUF4263 domain-containing protein</fullName>
    </submittedName>
</protein>
<gene>
    <name evidence="2" type="ORF">RBJ30_22395</name>
</gene>
<dbReference type="EMBL" id="JAVDNV010000021">
    <property type="protein sequence ID" value="MDQ2311820.1"/>
    <property type="molecule type" value="Genomic_DNA"/>
</dbReference>
<dbReference type="AlphaFoldDB" id="A0AAW8HTW1"/>
<reference evidence="2" key="1">
    <citation type="submission" date="2023-08" db="EMBL/GenBank/DDBJ databases">
        <title>WGS of pathogenic bacterial species, Los Angeles County Public Health Laboratories.</title>
        <authorList>
            <person name="Garrigues J.M."/>
            <person name="Green N.M."/>
        </authorList>
    </citation>
    <scope>NUCLEOTIDE SEQUENCE</scope>
    <source>
        <strain evidence="2">LACPHL-BACT-2023-00068</strain>
    </source>
</reference>
<evidence type="ECO:0000313" key="2">
    <source>
        <dbReference type="EMBL" id="MDQ2311820.1"/>
    </source>
</evidence>
<dbReference type="Pfam" id="PF14082">
    <property type="entry name" value="SduA_C"/>
    <property type="match status" value="1"/>
</dbReference>
<feature type="domain" description="Shedu protein SduA C-terminal" evidence="1">
    <location>
        <begin position="195"/>
        <end position="372"/>
    </location>
</feature>
<sequence>MDSYMEPDPEKTYISPSLPSFGNKDLKIRIASKAIVSNEGYEFAKIKDEIILRHKLDASTYITAKFFESSKEIFVLSIQKFSTQTGQPYGSGFSFIGDEIGKFIEFLANINSMGFNGNGPMKITDEELRKIVLTNNQASQLLNGNEGAISEALKTHVTKKDIISIAYRKKQLDTFNRLLNDEAFFEYAKKEKNCSNEALWQKFFEKNPWIFGYGLSYIYLSSLNDKKIEQVVQGAQIGQHGKRVDGLLKTRGAISNLCFVEIKTNTTGLLANTPYRSGCWAPSSELTGAVAQIQGTVSYAMDSIKSNLNLTDSYGDPTGEELFNFNPKSFLVVGNLSQFSSDNGINHDKLRSFENFRSNLIRPEVITFDELYERARFIVAFSENI</sequence>
<dbReference type="Proteomes" id="UP001236270">
    <property type="component" value="Unassembled WGS sequence"/>
</dbReference>
<organism evidence="2 3">
    <name type="scientific">Pluralibacter gergoviae</name>
    <name type="common">Enterobacter gergoviae</name>
    <dbReference type="NCBI Taxonomy" id="61647"/>
    <lineage>
        <taxon>Bacteria</taxon>
        <taxon>Pseudomonadati</taxon>
        <taxon>Pseudomonadota</taxon>
        <taxon>Gammaproteobacteria</taxon>
        <taxon>Enterobacterales</taxon>
        <taxon>Enterobacteriaceae</taxon>
        <taxon>Pluralibacter</taxon>
    </lineage>
</organism>
<name>A0AAW8HTW1_PLUGE</name>
<accession>A0AAW8HTW1</accession>
<proteinExistence type="predicted"/>
<evidence type="ECO:0000259" key="1">
    <source>
        <dbReference type="Pfam" id="PF14082"/>
    </source>
</evidence>
<evidence type="ECO:0000313" key="3">
    <source>
        <dbReference type="Proteomes" id="UP001236270"/>
    </source>
</evidence>
<dbReference type="GeneID" id="61386641"/>